<dbReference type="Pfam" id="PF00440">
    <property type="entry name" value="TetR_N"/>
    <property type="match status" value="1"/>
</dbReference>
<dbReference type="PANTHER" id="PTHR47506:SF3">
    <property type="entry name" value="HTH-TYPE TRANSCRIPTIONAL REGULATOR LMRA"/>
    <property type="match status" value="1"/>
</dbReference>
<dbReference type="PANTHER" id="PTHR47506">
    <property type="entry name" value="TRANSCRIPTIONAL REGULATORY PROTEIN"/>
    <property type="match status" value="1"/>
</dbReference>
<organism evidence="6 7">
    <name type="scientific">Reticulibacter mediterranei</name>
    <dbReference type="NCBI Taxonomy" id="2778369"/>
    <lineage>
        <taxon>Bacteria</taxon>
        <taxon>Bacillati</taxon>
        <taxon>Chloroflexota</taxon>
        <taxon>Ktedonobacteria</taxon>
        <taxon>Ktedonobacterales</taxon>
        <taxon>Reticulibacteraceae</taxon>
        <taxon>Reticulibacter</taxon>
    </lineage>
</organism>
<dbReference type="Gene3D" id="1.10.10.60">
    <property type="entry name" value="Homeodomain-like"/>
    <property type="match status" value="1"/>
</dbReference>
<keyword evidence="2 4" id="KW-0238">DNA-binding</keyword>
<dbReference type="Gene3D" id="1.10.357.10">
    <property type="entry name" value="Tetracycline Repressor, domain 2"/>
    <property type="match status" value="1"/>
</dbReference>
<dbReference type="InterPro" id="IPR036271">
    <property type="entry name" value="Tet_transcr_reg_TetR-rel_C_sf"/>
</dbReference>
<feature type="domain" description="HTH tetR-type" evidence="5">
    <location>
        <begin position="4"/>
        <end position="64"/>
    </location>
</feature>
<protein>
    <submittedName>
        <fullName evidence="6">TetR family transcriptional regulator</fullName>
    </submittedName>
</protein>
<dbReference type="SUPFAM" id="SSF46689">
    <property type="entry name" value="Homeodomain-like"/>
    <property type="match status" value="1"/>
</dbReference>
<evidence type="ECO:0000256" key="4">
    <source>
        <dbReference type="PROSITE-ProRule" id="PRU00335"/>
    </source>
</evidence>
<evidence type="ECO:0000256" key="1">
    <source>
        <dbReference type="ARBA" id="ARBA00023015"/>
    </source>
</evidence>
<dbReference type="InterPro" id="IPR001647">
    <property type="entry name" value="HTH_TetR"/>
</dbReference>
<accession>A0A8J3IRP1</accession>
<dbReference type="EMBL" id="BNJK01000001">
    <property type="protein sequence ID" value="GHO94116.1"/>
    <property type="molecule type" value="Genomic_DNA"/>
</dbReference>
<evidence type="ECO:0000256" key="2">
    <source>
        <dbReference type="ARBA" id="ARBA00023125"/>
    </source>
</evidence>
<dbReference type="PROSITE" id="PS50977">
    <property type="entry name" value="HTH_TETR_2"/>
    <property type="match status" value="1"/>
</dbReference>
<dbReference type="Pfam" id="PF16925">
    <property type="entry name" value="TetR_C_13"/>
    <property type="match status" value="1"/>
</dbReference>
<evidence type="ECO:0000256" key="3">
    <source>
        <dbReference type="ARBA" id="ARBA00023163"/>
    </source>
</evidence>
<dbReference type="RefSeq" id="WP_220204874.1">
    <property type="nucleotide sequence ID" value="NZ_BNJK01000001.1"/>
</dbReference>
<comment type="caution">
    <text evidence="6">The sequence shown here is derived from an EMBL/GenBank/DDBJ whole genome shotgun (WGS) entry which is preliminary data.</text>
</comment>
<sequence length="195" mass="22038">MRSTSNRDYVIKVVSEMFLLRGFACTSMDDVVKQSGVSKSNIYYHFKSKDELTLAVLESYISTLQNLFREQSQAEDGQLLPRLEHYIEQLIQDLAERDCVGGCPLMSLMVEAGKTNEAVRVRLAQFFQQQKDQLTQLLEEGKRRGEVRNDLPASVLASLISSWLEGMLMLASIQKSASTLRGERDALLSMLKARP</sequence>
<dbReference type="PRINTS" id="PR00455">
    <property type="entry name" value="HTHTETR"/>
</dbReference>
<evidence type="ECO:0000259" key="5">
    <source>
        <dbReference type="PROSITE" id="PS50977"/>
    </source>
</evidence>
<keyword evidence="1" id="KW-0805">Transcription regulation</keyword>
<dbReference type="SUPFAM" id="SSF48498">
    <property type="entry name" value="Tetracyclin repressor-like, C-terminal domain"/>
    <property type="match status" value="1"/>
</dbReference>
<gene>
    <name evidence="6" type="ORF">KSF_041640</name>
</gene>
<dbReference type="InterPro" id="IPR009057">
    <property type="entry name" value="Homeodomain-like_sf"/>
</dbReference>
<dbReference type="Proteomes" id="UP000597444">
    <property type="component" value="Unassembled WGS sequence"/>
</dbReference>
<name>A0A8J3IRP1_9CHLR</name>
<proteinExistence type="predicted"/>
<feature type="DNA-binding region" description="H-T-H motif" evidence="4">
    <location>
        <begin position="27"/>
        <end position="46"/>
    </location>
</feature>
<dbReference type="InterPro" id="IPR011075">
    <property type="entry name" value="TetR_C"/>
</dbReference>
<keyword evidence="7" id="KW-1185">Reference proteome</keyword>
<keyword evidence="3" id="KW-0804">Transcription</keyword>
<evidence type="ECO:0000313" key="6">
    <source>
        <dbReference type="EMBL" id="GHO94116.1"/>
    </source>
</evidence>
<dbReference type="GO" id="GO:0003677">
    <property type="term" value="F:DNA binding"/>
    <property type="evidence" value="ECO:0007669"/>
    <property type="project" value="UniProtKB-UniRule"/>
</dbReference>
<reference evidence="6" key="1">
    <citation type="submission" date="2020-10" db="EMBL/GenBank/DDBJ databases">
        <title>Taxonomic study of unclassified bacteria belonging to the class Ktedonobacteria.</title>
        <authorList>
            <person name="Yabe S."/>
            <person name="Wang C.M."/>
            <person name="Zheng Y."/>
            <person name="Sakai Y."/>
            <person name="Cavaletti L."/>
            <person name="Monciardini P."/>
            <person name="Donadio S."/>
        </authorList>
    </citation>
    <scope>NUCLEOTIDE SEQUENCE</scope>
    <source>
        <strain evidence="6">ID150040</strain>
    </source>
</reference>
<dbReference type="AlphaFoldDB" id="A0A8J3IRP1"/>
<evidence type="ECO:0000313" key="7">
    <source>
        <dbReference type="Proteomes" id="UP000597444"/>
    </source>
</evidence>